<dbReference type="Proteomes" id="UP000001817">
    <property type="component" value="Chromosome 1"/>
</dbReference>
<accession>Q144G7</accession>
<protein>
    <submittedName>
        <fullName evidence="1">Uncharacterized protein</fullName>
    </submittedName>
</protein>
<organism evidence="1 2">
    <name type="scientific">Paraburkholderia xenovorans (strain LB400)</name>
    <dbReference type="NCBI Taxonomy" id="266265"/>
    <lineage>
        <taxon>Bacteria</taxon>
        <taxon>Pseudomonadati</taxon>
        <taxon>Pseudomonadota</taxon>
        <taxon>Betaproteobacteria</taxon>
        <taxon>Burkholderiales</taxon>
        <taxon>Burkholderiaceae</taxon>
        <taxon>Paraburkholderia</taxon>
    </lineage>
</organism>
<evidence type="ECO:0000313" key="2">
    <source>
        <dbReference type="Proteomes" id="UP000001817"/>
    </source>
</evidence>
<sequence length="91" mass="10212">MHGFTDSTNRCFGCDAVARFATRRFIAAALVMRHFGKCYMNTALPRCSLWFSARCATLVHSRKRIEGGPIIICFAKLCSDGSDYWLIKSAL</sequence>
<gene>
    <name evidence="1" type="ORF">Bxe_A3717</name>
</gene>
<evidence type="ECO:0000313" key="1">
    <source>
        <dbReference type="EMBL" id="ABE29272.1"/>
    </source>
</evidence>
<name>Q144G7_PARXL</name>
<proteinExistence type="predicted"/>
<dbReference type="STRING" id="266265.Bxe_A3717"/>
<keyword evidence="2" id="KW-1185">Reference proteome</keyword>
<reference evidence="1 2" key="1">
    <citation type="journal article" date="2006" name="Proc. Natl. Acad. Sci. U.S.A.">
        <title>Burkholderia xenovorans LB400 harbors a multi-replicon, 9.73-Mbp genome shaped for versatility.</title>
        <authorList>
            <person name="Chain P.S."/>
            <person name="Denef V.J."/>
            <person name="Konstantinidis K.T."/>
            <person name="Vergez L.M."/>
            <person name="Agullo L."/>
            <person name="Reyes V.L."/>
            <person name="Hauser L."/>
            <person name="Cordova M."/>
            <person name="Gomez L."/>
            <person name="Gonzalez M."/>
            <person name="Land M."/>
            <person name="Lao V."/>
            <person name="Larimer F."/>
            <person name="LiPuma J.J."/>
            <person name="Mahenthiralingam E."/>
            <person name="Malfatti S.A."/>
            <person name="Marx C.J."/>
            <person name="Parnell J.J."/>
            <person name="Ramette A."/>
            <person name="Richardson P."/>
            <person name="Seeger M."/>
            <person name="Smith D."/>
            <person name="Spilker T."/>
            <person name="Sul W.J."/>
            <person name="Tsoi T.V."/>
            <person name="Ulrich L.E."/>
            <person name="Zhulin I.B."/>
            <person name="Tiedje J.M."/>
        </authorList>
    </citation>
    <scope>NUCLEOTIDE SEQUENCE [LARGE SCALE GENOMIC DNA]</scope>
    <source>
        <strain evidence="1 2">LB400</strain>
    </source>
</reference>
<dbReference type="KEGG" id="bxe:Bxe_A3717"/>
<dbReference type="AlphaFoldDB" id="Q144G7"/>
<dbReference type="EMBL" id="CP000270">
    <property type="protein sequence ID" value="ABE29272.1"/>
    <property type="molecule type" value="Genomic_DNA"/>
</dbReference>